<reference evidence="1" key="1">
    <citation type="journal article" date="2021" name="Nat. Commun.">
        <title>Genetic determinants of endophytism in the Arabidopsis root mycobiome.</title>
        <authorList>
            <person name="Mesny F."/>
            <person name="Miyauchi S."/>
            <person name="Thiergart T."/>
            <person name="Pickel B."/>
            <person name="Atanasova L."/>
            <person name="Karlsson M."/>
            <person name="Huettel B."/>
            <person name="Barry K.W."/>
            <person name="Haridas S."/>
            <person name="Chen C."/>
            <person name="Bauer D."/>
            <person name="Andreopoulos W."/>
            <person name="Pangilinan J."/>
            <person name="LaButti K."/>
            <person name="Riley R."/>
            <person name="Lipzen A."/>
            <person name="Clum A."/>
            <person name="Drula E."/>
            <person name="Henrissat B."/>
            <person name="Kohler A."/>
            <person name="Grigoriev I.V."/>
            <person name="Martin F.M."/>
            <person name="Hacquard S."/>
        </authorList>
    </citation>
    <scope>NUCLEOTIDE SEQUENCE</scope>
    <source>
        <strain evidence="1">MPI-CAGE-CH-0243</strain>
    </source>
</reference>
<evidence type="ECO:0000313" key="1">
    <source>
        <dbReference type="EMBL" id="KAH7112085.1"/>
    </source>
</evidence>
<evidence type="ECO:0000313" key="2">
    <source>
        <dbReference type="Proteomes" id="UP000700596"/>
    </source>
</evidence>
<protein>
    <submittedName>
        <fullName evidence="1">Uncharacterized protein</fullName>
    </submittedName>
</protein>
<keyword evidence="2" id="KW-1185">Reference proteome</keyword>
<dbReference type="EMBL" id="JAGMWT010000022">
    <property type="protein sequence ID" value="KAH7112085.1"/>
    <property type="molecule type" value="Genomic_DNA"/>
</dbReference>
<organism evidence="1 2">
    <name type="scientific">Dendryphion nanum</name>
    <dbReference type="NCBI Taxonomy" id="256645"/>
    <lineage>
        <taxon>Eukaryota</taxon>
        <taxon>Fungi</taxon>
        <taxon>Dikarya</taxon>
        <taxon>Ascomycota</taxon>
        <taxon>Pezizomycotina</taxon>
        <taxon>Dothideomycetes</taxon>
        <taxon>Pleosporomycetidae</taxon>
        <taxon>Pleosporales</taxon>
        <taxon>Torulaceae</taxon>
        <taxon>Dendryphion</taxon>
    </lineage>
</organism>
<dbReference type="Proteomes" id="UP000700596">
    <property type="component" value="Unassembled WGS sequence"/>
</dbReference>
<comment type="caution">
    <text evidence="1">The sequence shown here is derived from an EMBL/GenBank/DDBJ whole genome shotgun (WGS) entry which is preliminary data.</text>
</comment>
<sequence>MALRCGREGGSCWGTLFRPSLPRGYLVPQRTEPTCCSSIRRRCMIRQPGLSFAQTEKSWTLTSAGAGGRVLGIVHVIGLSTSAISPEGDMNRQPQTRIHMIIGILLFHSLREFFGTCKDSFEECLDWSSNEIELKSRPLFDRLLKQRSQKVVR</sequence>
<accession>A0A9P9IA37</accession>
<name>A0A9P9IA37_9PLEO</name>
<gene>
    <name evidence="1" type="ORF">B0J11DRAFT_186878</name>
</gene>
<proteinExistence type="predicted"/>
<dbReference type="AlphaFoldDB" id="A0A9P9IA37"/>